<protein>
    <recommendedName>
        <fullName evidence="3">Lipoprotein</fullName>
    </recommendedName>
</protein>
<dbReference type="RefSeq" id="WP_169665302.1">
    <property type="nucleotide sequence ID" value="NZ_CP076132.1"/>
</dbReference>
<evidence type="ECO:0000313" key="1">
    <source>
        <dbReference type="EMBL" id="QWG03865.1"/>
    </source>
</evidence>
<organism evidence="1 2">
    <name type="scientific">Flammeovirga yaeyamensis</name>
    <dbReference type="NCBI Taxonomy" id="367791"/>
    <lineage>
        <taxon>Bacteria</taxon>
        <taxon>Pseudomonadati</taxon>
        <taxon>Bacteroidota</taxon>
        <taxon>Cytophagia</taxon>
        <taxon>Cytophagales</taxon>
        <taxon>Flammeovirgaceae</taxon>
        <taxon>Flammeovirga</taxon>
    </lineage>
</organism>
<sequence length="343" mass="39738">MTKIQIKLYFFITLSIISFGCQNEIHQKEEKQSNPSDHQINEIIEAEVKIEEKNNSIVIKKEVEPIVDRYEYCDSLWKELRKNFDAKDSIINQLIAEYPDAPINNVSFLKGIVNNNDSTLAIHQPFASVFEGLDTLPFIFSKYIMLEIEKNGQQSYEDWFPENSILQQHDTIPLNPEDDPEKYSEIWKTKLLFPNAINDIEEQNREVYIYTENEKYKAVITSLGKQNSECDEGYVFYNFSPIKSKLLFSSPYDIELEYGNWNNIDSLIHNDPLNDCADCPHSANEHHTFAKLKGFDNLFFSSAGNSLNIDTLDYPGRELLLLRDGKLLPLWTSNIDRFGCSCL</sequence>
<reference evidence="1 2" key="1">
    <citation type="submission" date="2021-05" db="EMBL/GenBank/DDBJ databases">
        <title>Comparative genomic studies on the polysaccharide-degrading batcterial strains of the Flammeovirga genus.</title>
        <authorList>
            <person name="Zewei F."/>
            <person name="Zheng Z."/>
            <person name="Yu L."/>
            <person name="Ruyue G."/>
            <person name="Yanhong M."/>
            <person name="Yuanyuan C."/>
            <person name="Jingyan G."/>
            <person name="Wenjun H."/>
        </authorList>
    </citation>
    <scope>NUCLEOTIDE SEQUENCE [LARGE SCALE GENOMIC DNA]</scope>
    <source>
        <strain evidence="1 2">NBRC:100898</strain>
    </source>
</reference>
<dbReference type="PROSITE" id="PS51257">
    <property type="entry name" value="PROKAR_LIPOPROTEIN"/>
    <property type="match status" value="1"/>
</dbReference>
<dbReference type="KEGG" id="fya:KMW28_09895"/>
<dbReference type="Proteomes" id="UP000678679">
    <property type="component" value="Chromosome 1"/>
</dbReference>
<evidence type="ECO:0008006" key="3">
    <source>
        <dbReference type="Google" id="ProtNLM"/>
    </source>
</evidence>
<evidence type="ECO:0000313" key="2">
    <source>
        <dbReference type="Proteomes" id="UP000678679"/>
    </source>
</evidence>
<gene>
    <name evidence="1" type="ORF">KMW28_09895</name>
</gene>
<accession>A0AAX1N8R2</accession>
<keyword evidence="2" id="KW-1185">Reference proteome</keyword>
<dbReference type="EMBL" id="CP076132">
    <property type="protein sequence ID" value="QWG03865.1"/>
    <property type="molecule type" value="Genomic_DNA"/>
</dbReference>
<dbReference type="AlphaFoldDB" id="A0AAX1N8R2"/>
<name>A0AAX1N8R2_9BACT</name>
<proteinExistence type="predicted"/>